<feature type="region of interest" description="Disordered" evidence="1">
    <location>
        <begin position="121"/>
        <end position="159"/>
    </location>
</feature>
<dbReference type="Proteomes" id="UP000646548">
    <property type="component" value="Unassembled WGS sequence"/>
</dbReference>
<accession>A0A834C3Q9</accession>
<comment type="caution">
    <text evidence="2">The sequence shown here is derived from an EMBL/GenBank/DDBJ whole genome shotgun (WGS) entry which is preliminary data.</text>
</comment>
<dbReference type="EMBL" id="WKFB01000463">
    <property type="protein sequence ID" value="KAF6722277.1"/>
    <property type="molecule type" value="Genomic_DNA"/>
</dbReference>
<reference evidence="2" key="1">
    <citation type="journal article" name="BMC Genomics">
        <title>Long-read sequencing and de novo genome assembly of marine medaka (Oryzias melastigma).</title>
        <authorList>
            <person name="Liang P."/>
            <person name="Saqib H.S.A."/>
            <person name="Ni X."/>
            <person name="Shen Y."/>
        </authorList>
    </citation>
    <scope>NUCLEOTIDE SEQUENCE</scope>
    <source>
        <strain evidence="2">Bigg-433</strain>
    </source>
</reference>
<name>A0A834C3Q9_ORYME</name>
<dbReference type="AlphaFoldDB" id="A0A834C3Q9"/>
<evidence type="ECO:0000313" key="2">
    <source>
        <dbReference type="EMBL" id="KAF6722277.1"/>
    </source>
</evidence>
<evidence type="ECO:0000256" key="1">
    <source>
        <dbReference type="SAM" id="MobiDB-lite"/>
    </source>
</evidence>
<protein>
    <submittedName>
        <fullName evidence="2">Uncharacterized protein</fullName>
    </submittedName>
</protein>
<sequence>MDRSVRLTNQTLDQMPSPQSVQVSQKSQVQTWRRRLSAVGLRTDCSVWLHYKEKPRRAHGGPRGRSWALLPSDCCNFRGGNFLSRAGSGEVGEEVQLNPKGETCRCHAHVWIGIFTRAEGSGPSGEVNLQPHVPEEEEGGGGGALNTESNRIRSGPGAGEEGVRQAAAVVPLPVRCGGLCVAGVGGRKGEGASLCHLVIRCQQPRAHKYGCGSARGALSPLSDADADISPPMVAASIHPLDCPPL</sequence>
<evidence type="ECO:0000313" key="3">
    <source>
        <dbReference type="Proteomes" id="UP000646548"/>
    </source>
</evidence>
<proteinExistence type="predicted"/>
<gene>
    <name evidence="2" type="ORF">FQA47_025491</name>
</gene>
<organism evidence="2 3">
    <name type="scientific">Oryzias melastigma</name>
    <name type="common">Marine medaka</name>
    <dbReference type="NCBI Taxonomy" id="30732"/>
    <lineage>
        <taxon>Eukaryota</taxon>
        <taxon>Metazoa</taxon>
        <taxon>Chordata</taxon>
        <taxon>Craniata</taxon>
        <taxon>Vertebrata</taxon>
        <taxon>Euteleostomi</taxon>
        <taxon>Actinopterygii</taxon>
        <taxon>Neopterygii</taxon>
        <taxon>Teleostei</taxon>
        <taxon>Neoteleostei</taxon>
        <taxon>Acanthomorphata</taxon>
        <taxon>Ovalentaria</taxon>
        <taxon>Atherinomorphae</taxon>
        <taxon>Beloniformes</taxon>
        <taxon>Adrianichthyidae</taxon>
        <taxon>Oryziinae</taxon>
        <taxon>Oryzias</taxon>
    </lineage>
</organism>